<evidence type="ECO:0000256" key="5">
    <source>
        <dbReference type="ARBA" id="ARBA00023284"/>
    </source>
</evidence>
<gene>
    <name evidence="8" type="ORF">DFI_12895</name>
</gene>
<proteinExistence type="inferred from homology"/>
<dbReference type="GO" id="GO:0015035">
    <property type="term" value="F:protein-disulfide reductase activity"/>
    <property type="evidence" value="ECO:0007669"/>
    <property type="project" value="UniProtKB-UniRule"/>
</dbReference>
<dbReference type="GO" id="GO:0045454">
    <property type="term" value="P:cell redox homeostasis"/>
    <property type="evidence" value="ECO:0007669"/>
    <property type="project" value="TreeGrafter"/>
</dbReference>
<organism evidence="8 9">
    <name type="scientific">Deinococcus ficus</name>
    <dbReference type="NCBI Taxonomy" id="317577"/>
    <lineage>
        <taxon>Bacteria</taxon>
        <taxon>Thermotogati</taxon>
        <taxon>Deinococcota</taxon>
        <taxon>Deinococci</taxon>
        <taxon>Deinococcales</taxon>
        <taxon>Deinococcaceae</taxon>
        <taxon>Deinococcus</taxon>
    </lineage>
</organism>
<dbReference type="CDD" id="cd02947">
    <property type="entry name" value="TRX_family"/>
    <property type="match status" value="1"/>
</dbReference>
<evidence type="ECO:0000256" key="4">
    <source>
        <dbReference type="ARBA" id="ARBA00023157"/>
    </source>
</evidence>
<dbReference type="InterPro" id="IPR005746">
    <property type="entry name" value="Thioredoxin"/>
</dbReference>
<dbReference type="InterPro" id="IPR013766">
    <property type="entry name" value="Thioredoxin_domain"/>
</dbReference>
<sequence>MTSPSILTCPHCQAKNRVQAVPEGEVPACARCGQKLPWLHDGTDESFAQDTRASVPVLVDFWAPWCGPCRVIGPVLEQIARDHAGRVRIVKVNVDENPRTPSEFGVQGIPTLIIFRDGQLADRIVGAAPRATIEQKLFPPGA</sequence>
<evidence type="ECO:0000313" key="8">
    <source>
        <dbReference type="EMBL" id="ASN81767.1"/>
    </source>
</evidence>
<evidence type="ECO:0000256" key="3">
    <source>
        <dbReference type="ARBA" id="ARBA00022982"/>
    </source>
</evidence>
<comment type="similarity">
    <text evidence="1">Belongs to the thioredoxin family.</text>
</comment>
<dbReference type="Gene3D" id="3.40.30.10">
    <property type="entry name" value="Glutaredoxin"/>
    <property type="match status" value="1"/>
</dbReference>
<evidence type="ECO:0000313" key="9">
    <source>
        <dbReference type="Proteomes" id="UP000259030"/>
    </source>
</evidence>
<dbReference type="PROSITE" id="PS51352">
    <property type="entry name" value="THIOREDOXIN_2"/>
    <property type="match status" value="1"/>
</dbReference>
<dbReference type="Proteomes" id="UP000259030">
    <property type="component" value="Chromosome"/>
</dbReference>
<dbReference type="SUPFAM" id="SSF52833">
    <property type="entry name" value="Thioredoxin-like"/>
    <property type="match status" value="1"/>
</dbReference>
<accession>A0A221SYN8</accession>
<dbReference type="Pfam" id="PF00085">
    <property type="entry name" value="Thioredoxin"/>
    <property type="match status" value="1"/>
</dbReference>
<name>A0A221SYN8_9DEIO</name>
<keyword evidence="3" id="KW-0249">Electron transport</keyword>
<reference evidence="8 9" key="1">
    <citation type="submission" date="2017-05" db="EMBL/GenBank/DDBJ databases">
        <title>The complete genome sequence of Deinococcus ficus isolated from the rhizosphere of the Ficus religiosa L. in Taiwan.</title>
        <authorList>
            <person name="Wu K.-M."/>
            <person name="Liao T.-L."/>
            <person name="Liu Y.-M."/>
            <person name="Young C.-C."/>
            <person name="Tsai S.-F."/>
        </authorList>
    </citation>
    <scope>NUCLEOTIDE SEQUENCE [LARGE SCALE GENOMIC DNA]</scope>
    <source>
        <strain evidence="8 9">CC-FR2-10</strain>
    </source>
</reference>
<dbReference type="PROSITE" id="PS00194">
    <property type="entry name" value="THIOREDOXIN_1"/>
    <property type="match status" value="1"/>
</dbReference>
<keyword evidence="9" id="KW-1185">Reference proteome</keyword>
<dbReference type="NCBIfam" id="TIGR01068">
    <property type="entry name" value="thioredoxin"/>
    <property type="match status" value="1"/>
</dbReference>
<dbReference type="PRINTS" id="PR00421">
    <property type="entry name" value="THIOREDOXIN"/>
</dbReference>
<dbReference type="AlphaFoldDB" id="A0A221SYN8"/>
<protein>
    <recommendedName>
        <fullName evidence="6">Thioredoxin</fullName>
    </recommendedName>
</protein>
<evidence type="ECO:0000256" key="2">
    <source>
        <dbReference type="ARBA" id="ARBA00022448"/>
    </source>
</evidence>
<dbReference type="STRING" id="317577.GCA_000419625_01348"/>
<dbReference type="InterPro" id="IPR036249">
    <property type="entry name" value="Thioredoxin-like_sf"/>
</dbReference>
<dbReference type="InterPro" id="IPR017937">
    <property type="entry name" value="Thioredoxin_CS"/>
</dbReference>
<dbReference type="FunFam" id="3.40.30.10:FF:000001">
    <property type="entry name" value="Thioredoxin"/>
    <property type="match status" value="1"/>
</dbReference>
<dbReference type="KEGG" id="dfc:DFI_12895"/>
<keyword evidence="2" id="KW-0813">Transport</keyword>
<evidence type="ECO:0000259" key="7">
    <source>
        <dbReference type="PROSITE" id="PS51352"/>
    </source>
</evidence>
<dbReference type="Gene3D" id="2.30.30.380">
    <property type="entry name" value="Zn-finger domain of Sec23/24"/>
    <property type="match status" value="1"/>
</dbReference>
<evidence type="ECO:0000256" key="1">
    <source>
        <dbReference type="ARBA" id="ARBA00008987"/>
    </source>
</evidence>
<keyword evidence="4" id="KW-1015">Disulfide bond</keyword>
<dbReference type="PANTHER" id="PTHR45663">
    <property type="entry name" value="GEO12009P1"/>
    <property type="match status" value="1"/>
</dbReference>
<dbReference type="EMBL" id="CP021081">
    <property type="protein sequence ID" value="ASN81767.1"/>
    <property type="molecule type" value="Genomic_DNA"/>
</dbReference>
<evidence type="ECO:0000256" key="6">
    <source>
        <dbReference type="NCBIfam" id="TIGR01068"/>
    </source>
</evidence>
<dbReference type="GO" id="GO:0005829">
    <property type="term" value="C:cytosol"/>
    <property type="evidence" value="ECO:0007669"/>
    <property type="project" value="TreeGrafter"/>
</dbReference>
<dbReference type="PANTHER" id="PTHR45663:SF11">
    <property type="entry name" value="GEO12009P1"/>
    <property type="match status" value="1"/>
</dbReference>
<keyword evidence="5" id="KW-0676">Redox-active center</keyword>
<feature type="domain" description="Thioredoxin" evidence="7">
    <location>
        <begin position="15"/>
        <end position="142"/>
    </location>
</feature>